<organism evidence="1 2">
    <name type="scientific">Methylotenera mobilis</name>
    <dbReference type="NCBI Taxonomy" id="359408"/>
    <lineage>
        <taxon>Bacteria</taxon>
        <taxon>Pseudomonadati</taxon>
        <taxon>Pseudomonadota</taxon>
        <taxon>Betaproteobacteria</taxon>
        <taxon>Nitrosomonadales</taxon>
        <taxon>Methylophilaceae</taxon>
        <taxon>Methylotenera</taxon>
    </lineage>
</organism>
<accession>A0A351RD25</accession>
<protein>
    <submittedName>
        <fullName evidence="1">Uncharacterized protein</fullName>
    </submittedName>
</protein>
<dbReference type="AlphaFoldDB" id="A0A351RD25"/>
<name>A0A351RD25_9PROT</name>
<reference evidence="1 2" key="1">
    <citation type="journal article" date="2018" name="Nat. Biotechnol.">
        <title>A standardized bacterial taxonomy based on genome phylogeny substantially revises the tree of life.</title>
        <authorList>
            <person name="Parks D.H."/>
            <person name="Chuvochina M."/>
            <person name="Waite D.W."/>
            <person name="Rinke C."/>
            <person name="Skarshewski A."/>
            <person name="Chaumeil P.A."/>
            <person name="Hugenholtz P."/>
        </authorList>
    </citation>
    <scope>NUCLEOTIDE SEQUENCE [LARGE SCALE GENOMIC DNA]</scope>
    <source>
        <strain evidence="1">UBA9958</strain>
    </source>
</reference>
<dbReference type="EMBL" id="DNAA01000249">
    <property type="protein sequence ID" value="HBA09946.1"/>
    <property type="molecule type" value="Genomic_DNA"/>
</dbReference>
<gene>
    <name evidence="1" type="ORF">DCW48_10685</name>
</gene>
<dbReference type="Proteomes" id="UP000264313">
    <property type="component" value="Unassembled WGS sequence"/>
</dbReference>
<comment type="caution">
    <text evidence="1">The sequence shown here is derived from an EMBL/GenBank/DDBJ whole genome shotgun (WGS) entry which is preliminary data.</text>
</comment>
<evidence type="ECO:0000313" key="2">
    <source>
        <dbReference type="Proteomes" id="UP000264313"/>
    </source>
</evidence>
<sequence>MSFFDNMVHKVSDGAKKAVDEAQGAVTDVSHGDIAGAAQHVENIREIPQDTAIDIAKATINEII</sequence>
<proteinExistence type="predicted"/>
<evidence type="ECO:0000313" key="1">
    <source>
        <dbReference type="EMBL" id="HBA09946.1"/>
    </source>
</evidence>